<accession>A0A0F9AUN7</accession>
<feature type="non-terminal residue" evidence="1">
    <location>
        <position position="24"/>
    </location>
</feature>
<gene>
    <name evidence="1" type="ORF">LCGC14_2869170</name>
</gene>
<organism evidence="1">
    <name type="scientific">marine sediment metagenome</name>
    <dbReference type="NCBI Taxonomy" id="412755"/>
    <lineage>
        <taxon>unclassified sequences</taxon>
        <taxon>metagenomes</taxon>
        <taxon>ecological metagenomes</taxon>
    </lineage>
</organism>
<reference evidence="1" key="1">
    <citation type="journal article" date="2015" name="Nature">
        <title>Complex archaea that bridge the gap between prokaryotes and eukaryotes.</title>
        <authorList>
            <person name="Spang A."/>
            <person name="Saw J.H."/>
            <person name="Jorgensen S.L."/>
            <person name="Zaremba-Niedzwiedzka K."/>
            <person name="Martijn J."/>
            <person name="Lind A.E."/>
            <person name="van Eijk R."/>
            <person name="Schleper C."/>
            <person name="Guy L."/>
            <person name="Ettema T.J."/>
        </authorList>
    </citation>
    <scope>NUCLEOTIDE SEQUENCE</scope>
</reference>
<proteinExistence type="predicted"/>
<evidence type="ECO:0000313" key="1">
    <source>
        <dbReference type="EMBL" id="KKK75891.1"/>
    </source>
</evidence>
<name>A0A0F9AUN7_9ZZZZ</name>
<sequence>MAFALDGLQDRSELHVAPGDVVYE</sequence>
<protein>
    <submittedName>
        <fullName evidence="1">Uncharacterized protein</fullName>
    </submittedName>
</protein>
<comment type="caution">
    <text evidence="1">The sequence shown here is derived from an EMBL/GenBank/DDBJ whole genome shotgun (WGS) entry which is preliminary data.</text>
</comment>
<dbReference type="AlphaFoldDB" id="A0A0F9AUN7"/>
<dbReference type="EMBL" id="LAZR01055652">
    <property type="protein sequence ID" value="KKK75891.1"/>
    <property type="molecule type" value="Genomic_DNA"/>
</dbReference>